<dbReference type="AlphaFoldDB" id="A0A1I7RQ05"/>
<dbReference type="Pfam" id="PF01061">
    <property type="entry name" value="ABC2_membrane"/>
    <property type="match status" value="1"/>
</dbReference>
<comment type="subcellular location">
    <subcellularLocation>
        <location evidence="1">Membrane</location>
        <topology evidence="1">Multi-pass membrane protein</topology>
    </subcellularLocation>
</comment>
<dbReference type="WBParaSite" id="BXY_0279600.1">
    <property type="protein sequence ID" value="BXY_0279600.1"/>
    <property type="gene ID" value="BXY_0279600"/>
</dbReference>
<evidence type="ECO:0000256" key="2">
    <source>
        <dbReference type="ARBA" id="ARBA00022448"/>
    </source>
</evidence>
<evidence type="ECO:0000256" key="5">
    <source>
        <dbReference type="ARBA" id="ARBA00023136"/>
    </source>
</evidence>
<dbReference type="Gene3D" id="3.40.50.300">
    <property type="entry name" value="P-loop containing nucleotide triphosphate hydrolases"/>
    <property type="match status" value="1"/>
</dbReference>
<dbReference type="InterPro" id="IPR027417">
    <property type="entry name" value="P-loop_NTPase"/>
</dbReference>
<dbReference type="Proteomes" id="UP000095284">
    <property type="component" value="Unplaced"/>
</dbReference>
<dbReference type="Pfam" id="PF19055">
    <property type="entry name" value="ABC2_membrane_7"/>
    <property type="match status" value="1"/>
</dbReference>
<dbReference type="PANTHER" id="PTHR48041">
    <property type="entry name" value="ABC TRANSPORTER G FAMILY MEMBER 28"/>
    <property type="match status" value="1"/>
</dbReference>
<feature type="transmembrane region" description="Helical" evidence="7">
    <location>
        <begin position="486"/>
        <end position="507"/>
    </location>
</feature>
<dbReference type="GO" id="GO:0140359">
    <property type="term" value="F:ABC-type transporter activity"/>
    <property type="evidence" value="ECO:0007669"/>
    <property type="project" value="InterPro"/>
</dbReference>
<accession>A0A1I7RQ05</accession>
<feature type="transmembrane region" description="Helical" evidence="7">
    <location>
        <begin position="519"/>
        <end position="542"/>
    </location>
</feature>
<evidence type="ECO:0000259" key="9">
    <source>
        <dbReference type="Pfam" id="PF19055"/>
    </source>
</evidence>
<dbReference type="InterPro" id="IPR050352">
    <property type="entry name" value="ABCG_transporters"/>
</dbReference>
<dbReference type="InterPro" id="IPR043926">
    <property type="entry name" value="ABCG_dom"/>
</dbReference>
<evidence type="ECO:0000256" key="7">
    <source>
        <dbReference type="SAM" id="Phobius"/>
    </source>
</evidence>
<feature type="domain" description="ABC-2 type transporter transmembrane" evidence="8">
    <location>
        <begin position="469"/>
        <end position="669"/>
    </location>
</feature>
<sequence length="996" mass="113950">MDWIGREEVFTELSSISMDQQSGFETRIRGLQRTVFHEEDLSSSGYVLSEQTHLSSPELEAHKKPTSERVNSVYSSDLSELDYLPDLNMHYAETEIHPSEDVIESQREEGLFTSLRHQSHYFSNIDLFQQEDLDFNYLKYAKAGEIPTTPTSSPHLRIMNLCFDLDPRSTFDKVMLRSAELRRVLSHITLELFAGDMLCFLYTSESEMETFIRVLSRSDPPPGQTHGIFELNGHKLKPSQFGERVAHVTASDVKTTMTLIEYLNSYSTLVKPATSSFKRHEMIIQLIQGLALTPFKGQLVQNLGRNEINRLKIASAMLLDTDILVCENILRDMDLYDMAFIIDFIRDWAQKKKKIAIIALNPPTLEILQMFGKVSLMTCGRFVYMGESSEMCDYFESIGYTSPPFKNPCDYYVDLVTHDVLNNESAKESMIRIRTLTEVWSHKMKPLNSPKNNIISPKMQHADAINKTFILYKCLWLKAFNNPISVCWETIINLILSLFLGWLFFQLPLDRRAGINDRQGFICSVLLIVQFPLSLLGTRCLIRDMDNVQRDMMARKYSRHNYLAAMISFDLPFVIVSSIAYSMPMYTLTSQNPATDSDLSSLISFSILILINILFFRYLAWVSLFTTRNIIFGLLANFFLFMMAVTFSGFVIHPEDQFMAIVQFYNPVRLLGADLLRLSFLGKSNTSKMISWVLDVPMARNNSQLLVDCHKKKVLATKLKQIPIYTVTQCLKTTGAEAFLFSGFSLYSMDMRHVLFVLTSGCPLVIKVIKMGKKKKEVEMENVIPLKPTANITNLMRAEKTPEKFDNVVIPPKKPENLRTSEKPNQRKQNPPSKRSRPSAVVLTGRNEVVEFPVNIVGTISQSSGTVSYDSFKELNGVFLETLKKQKPVEQKDPGPTFGEEVKVQTKDEIPNVEIIDDVKFCRSLRKTHQDPPFELIPSSPEKHRGIKEHELAKKIVEDVMREFMDSGRHDLEIVIDYNPTEAYPILNMTFEKKSG</sequence>
<evidence type="ECO:0000256" key="4">
    <source>
        <dbReference type="ARBA" id="ARBA00022989"/>
    </source>
</evidence>
<feature type="transmembrane region" description="Helical" evidence="7">
    <location>
        <begin position="601"/>
        <end position="619"/>
    </location>
</feature>
<dbReference type="PANTHER" id="PTHR48041:SF89">
    <property type="entry name" value="FI03229P"/>
    <property type="match status" value="1"/>
</dbReference>
<evidence type="ECO:0000256" key="3">
    <source>
        <dbReference type="ARBA" id="ARBA00022692"/>
    </source>
</evidence>
<keyword evidence="2" id="KW-0813">Transport</keyword>
<name>A0A1I7RQ05_BURXY</name>
<evidence type="ECO:0000313" key="10">
    <source>
        <dbReference type="Proteomes" id="UP000095284"/>
    </source>
</evidence>
<evidence type="ECO:0000256" key="1">
    <source>
        <dbReference type="ARBA" id="ARBA00004141"/>
    </source>
</evidence>
<dbReference type="GO" id="GO:0005886">
    <property type="term" value="C:plasma membrane"/>
    <property type="evidence" value="ECO:0007669"/>
    <property type="project" value="TreeGrafter"/>
</dbReference>
<reference evidence="11" key="1">
    <citation type="submission" date="2016-11" db="UniProtKB">
        <authorList>
            <consortium name="WormBaseParasite"/>
        </authorList>
    </citation>
    <scope>IDENTIFICATION</scope>
</reference>
<protein>
    <submittedName>
        <fullName evidence="11">ABC2_membrane domain-containing protein</fullName>
    </submittedName>
</protein>
<keyword evidence="3 7" id="KW-0812">Transmembrane</keyword>
<proteinExistence type="predicted"/>
<evidence type="ECO:0000259" key="8">
    <source>
        <dbReference type="Pfam" id="PF01061"/>
    </source>
</evidence>
<evidence type="ECO:0000256" key="6">
    <source>
        <dbReference type="SAM" id="MobiDB-lite"/>
    </source>
</evidence>
<feature type="transmembrane region" description="Helical" evidence="7">
    <location>
        <begin position="631"/>
        <end position="652"/>
    </location>
</feature>
<feature type="region of interest" description="Disordered" evidence="6">
    <location>
        <begin position="803"/>
        <end position="841"/>
    </location>
</feature>
<feature type="compositionally biased region" description="Basic and acidic residues" evidence="6">
    <location>
        <begin position="813"/>
        <end position="825"/>
    </location>
</feature>
<dbReference type="SUPFAM" id="SSF52540">
    <property type="entry name" value="P-loop containing nucleoside triphosphate hydrolases"/>
    <property type="match status" value="1"/>
</dbReference>
<feature type="transmembrane region" description="Helical" evidence="7">
    <location>
        <begin position="562"/>
        <end position="581"/>
    </location>
</feature>
<evidence type="ECO:0000313" key="11">
    <source>
        <dbReference type="WBParaSite" id="BXY_0279600.1"/>
    </source>
</evidence>
<organism evidence="10 11">
    <name type="scientific">Bursaphelenchus xylophilus</name>
    <name type="common">Pinewood nematode worm</name>
    <name type="synonym">Aphelenchoides xylophilus</name>
    <dbReference type="NCBI Taxonomy" id="6326"/>
    <lineage>
        <taxon>Eukaryota</taxon>
        <taxon>Metazoa</taxon>
        <taxon>Ecdysozoa</taxon>
        <taxon>Nematoda</taxon>
        <taxon>Chromadorea</taxon>
        <taxon>Rhabditida</taxon>
        <taxon>Tylenchina</taxon>
        <taxon>Tylenchomorpha</taxon>
        <taxon>Aphelenchoidea</taxon>
        <taxon>Aphelenchoididae</taxon>
        <taxon>Bursaphelenchus</taxon>
    </lineage>
</organism>
<dbReference type="InterPro" id="IPR013525">
    <property type="entry name" value="ABC2_TM"/>
</dbReference>
<keyword evidence="4 7" id="KW-1133">Transmembrane helix</keyword>
<dbReference type="eggNOG" id="KOG0061">
    <property type="taxonomic scope" value="Eukaryota"/>
</dbReference>
<keyword evidence="5 7" id="KW-0472">Membrane</keyword>
<feature type="domain" description="ABC transporter family G" evidence="9">
    <location>
        <begin position="363"/>
        <end position="427"/>
    </location>
</feature>